<dbReference type="InterPro" id="IPR021430">
    <property type="entry name" value="DUF3079"/>
</dbReference>
<gene>
    <name evidence="2" type="ORF">CRM82_06885</name>
</gene>
<dbReference type="AlphaFoldDB" id="A0A2A7UT07"/>
<keyword evidence="3" id="KW-1185">Reference proteome</keyword>
<evidence type="ECO:0000313" key="2">
    <source>
        <dbReference type="EMBL" id="PEH88364.1"/>
    </source>
</evidence>
<sequence>MAKKFPSNPPHPERLCWGCDLYCPATDLRCGNGSDRTPHPSELWGEDWQAMDSGTPAENAASSPEDAGAARPAATP</sequence>
<dbReference type="GeneID" id="80800318"/>
<feature type="region of interest" description="Disordered" evidence="1">
    <location>
        <begin position="31"/>
        <end position="76"/>
    </location>
</feature>
<dbReference type="RefSeq" id="WP_066540669.1">
    <property type="nucleotide sequence ID" value="NZ_DALZSI010000002.1"/>
</dbReference>
<dbReference type="STRING" id="1219032.GCA_001515545_03500"/>
<comment type="caution">
    <text evidence="2">The sequence shown here is derived from an EMBL/GenBank/DDBJ whole genome shotgun (WGS) entry which is preliminary data.</text>
</comment>
<dbReference type="EMBL" id="PDEA01000001">
    <property type="protein sequence ID" value="PEH88364.1"/>
    <property type="molecule type" value="Genomic_DNA"/>
</dbReference>
<name>A0A2A7UT07_COMTR</name>
<dbReference type="OrthoDB" id="6992469at2"/>
<evidence type="ECO:0000313" key="3">
    <source>
        <dbReference type="Proteomes" id="UP000220246"/>
    </source>
</evidence>
<dbReference type="Pfam" id="PF11278">
    <property type="entry name" value="DUF3079"/>
    <property type="match status" value="1"/>
</dbReference>
<dbReference type="Proteomes" id="UP000220246">
    <property type="component" value="Unassembled WGS sequence"/>
</dbReference>
<accession>A0A2A7UT07</accession>
<reference evidence="3" key="1">
    <citation type="submission" date="2017-09" db="EMBL/GenBank/DDBJ databases">
        <title>FDA dAtabase for Regulatory Grade micrObial Sequences (FDA-ARGOS): Supporting development and validation of Infectious Disease Dx tests.</title>
        <authorList>
            <person name="Minogue T."/>
            <person name="Wolcott M."/>
            <person name="Wasieloski L."/>
            <person name="Aguilar W."/>
            <person name="Moore D."/>
            <person name="Tallon L."/>
            <person name="Sadzewicz L."/>
            <person name="Ott S."/>
            <person name="Zhao X."/>
            <person name="Nagaraj S."/>
            <person name="Vavikolanu K."/>
            <person name="Aluvathingal J."/>
            <person name="Nadendla S."/>
            <person name="Sichtig H."/>
        </authorList>
    </citation>
    <scope>NUCLEOTIDE SEQUENCE [LARGE SCALE GENOMIC DNA]</scope>
    <source>
        <strain evidence="3">FDAARGOS_394</strain>
    </source>
</reference>
<protein>
    <submittedName>
        <fullName evidence="2">DUF3079 domain-containing protein</fullName>
    </submittedName>
</protein>
<proteinExistence type="predicted"/>
<evidence type="ECO:0000256" key="1">
    <source>
        <dbReference type="SAM" id="MobiDB-lite"/>
    </source>
</evidence>
<organism evidence="2 3">
    <name type="scientific">Comamonas terrigena</name>
    <dbReference type="NCBI Taxonomy" id="32013"/>
    <lineage>
        <taxon>Bacteria</taxon>
        <taxon>Pseudomonadati</taxon>
        <taxon>Pseudomonadota</taxon>
        <taxon>Betaproteobacteria</taxon>
        <taxon>Burkholderiales</taxon>
        <taxon>Comamonadaceae</taxon>
        <taxon>Comamonas</taxon>
    </lineage>
</organism>